<evidence type="ECO:0000256" key="5">
    <source>
        <dbReference type="ARBA" id="ARBA00022777"/>
    </source>
</evidence>
<dbReference type="PROSITE" id="PS50011">
    <property type="entry name" value="PROTEIN_KINASE_DOM"/>
    <property type="match status" value="1"/>
</dbReference>
<keyword evidence="2" id="KW-0808">Transferase</keyword>
<dbReference type="EMBL" id="JBEZAM010000002">
    <property type="protein sequence ID" value="MEU7292059.1"/>
    <property type="molecule type" value="Genomic_DNA"/>
</dbReference>
<accession>A0ABV3CPC6</accession>
<dbReference type="InterPro" id="IPR011009">
    <property type="entry name" value="Kinase-like_dom_sf"/>
</dbReference>
<protein>
    <submittedName>
        <fullName evidence="10">Bifunctional serine/threonine-protein kinase/ABC transporter substrate-binding protein</fullName>
    </submittedName>
</protein>
<name>A0ABV3CPC6_STREX</name>
<evidence type="ECO:0000256" key="4">
    <source>
        <dbReference type="ARBA" id="ARBA00022741"/>
    </source>
</evidence>
<dbReference type="PANTHER" id="PTHR43289">
    <property type="entry name" value="MITOGEN-ACTIVATED PROTEIN KINASE KINASE KINASE 20-RELATED"/>
    <property type="match status" value="1"/>
</dbReference>
<dbReference type="InterPro" id="IPR008271">
    <property type="entry name" value="Ser/Thr_kinase_AS"/>
</dbReference>
<feature type="domain" description="Protein kinase" evidence="9">
    <location>
        <begin position="45"/>
        <end position="307"/>
    </location>
</feature>
<dbReference type="Gene3D" id="3.30.200.20">
    <property type="entry name" value="Phosphorylase Kinase, domain 1"/>
    <property type="match status" value="1"/>
</dbReference>
<evidence type="ECO:0000256" key="6">
    <source>
        <dbReference type="ARBA" id="ARBA00022840"/>
    </source>
</evidence>
<gene>
    <name evidence="10" type="ORF">AB0A76_02450</name>
</gene>
<dbReference type="RefSeq" id="WP_359203665.1">
    <property type="nucleotide sequence ID" value="NZ_JBEZAM010000002.1"/>
</dbReference>
<comment type="caution">
    <text evidence="10">The sequence shown here is derived from an EMBL/GenBank/DDBJ whole genome shotgun (WGS) entry which is preliminary data.</text>
</comment>
<evidence type="ECO:0000259" key="9">
    <source>
        <dbReference type="PROSITE" id="PS50011"/>
    </source>
</evidence>
<keyword evidence="5 10" id="KW-0418">Kinase</keyword>
<dbReference type="PROSITE" id="PS00107">
    <property type="entry name" value="PROTEIN_KINASE_ATP"/>
    <property type="match status" value="1"/>
</dbReference>
<proteinExistence type="inferred from homology"/>
<evidence type="ECO:0000256" key="8">
    <source>
        <dbReference type="SAM" id="MobiDB-lite"/>
    </source>
</evidence>
<dbReference type="InterPro" id="IPR028082">
    <property type="entry name" value="Peripla_BP_I"/>
</dbReference>
<dbReference type="Gene3D" id="1.10.510.10">
    <property type="entry name" value="Transferase(Phosphotransferase) domain 1"/>
    <property type="match status" value="1"/>
</dbReference>
<dbReference type="PANTHER" id="PTHR43289:SF34">
    <property type="entry name" value="SERINE_THREONINE-PROTEIN KINASE YBDM-RELATED"/>
    <property type="match status" value="1"/>
</dbReference>
<feature type="binding site" evidence="7">
    <location>
        <position position="73"/>
    </location>
    <ligand>
        <name>ATP</name>
        <dbReference type="ChEBI" id="CHEBI:30616"/>
    </ligand>
</feature>
<evidence type="ECO:0000256" key="2">
    <source>
        <dbReference type="ARBA" id="ARBA00022679"/>
    </source>
</evidence>
<feature type="region of interest" description="Disordered" evidence="8">
    <location>
        <begin position="1"/>
        <end position="36"/>
    </location>
</feature>
<sequence>MSPIDPIDSTGPVAPEPGRVPTPARPEPGALQPLLPADPSSIAGYRLLGRLGAGGMGVVYLGRTEHGELAAVKVTHADQADQPDFRARFRREVEAARRVSSPWAVPVTGADPDAPEPWMATAFVAGPSLGEAVTAHGALPERSVRLLGWAVARALSAVHAAGLVHRDVKPGNVLLAVDGPRLIDFGIARATGETALTATDMVVGTPGFLAPEQAEARTDAIGPPADVFALGCLLAYAATGRPPFGTGAVDALMYRTVHDEPDLTGVPEGLLDLVRACLAKDPAARPAAAEIGVRLTEDSPAGGADWLPAPVVRTIAERSARMLALPEIDATGAANEPTEPPRRSRRGFLLLASGAAVLAVGGGSFAAWAGLKDDDTDGEGDGKKPAPPRTTWKIGVLADLSGPAKEIGLAQERGARLAVEQFNARKNKPFTLELKVSDDRGDPATALESARRLTTDPGVLAVLGATSDDTAQVVLPAFEEAGLPLLTVSAGYNLLTVRDQESPPNTTVLRAIPHHLYAGMHLAYSVTLLPAIRKPGVLQERTDDQYSWQLVRGVQFAFGQAGLKPHFRVVPARVREYRAVLGEMIDSGMDAYVHCGTLAGAALAARALNELRFTGPRFAGQHAFGQAFLKEAGADAEGWFFGAPVLDAVSRKEAAGFVTAHRKRFGEAPAYYTGESYDVVTMALDELARRAKAGGAPARKGLWQALRKQKYTGVMGGYTFDENGDLTNGGTFVHAVQNGAYKVIGPAPFVPANKGKRKA</sequence>
<dbReference type="CDD" id="cd06342">
    <property type="entry name" value="PBP1_ABC_LIVBP-like"/>
    <property type="match status" value="1"/>
</dbReference>
<feature type="compositionally biased region" description="Pro residues" evidence="8">
    <location>
        <begin position="14"/>
        <end position="26"/>
    </location>
</feature>
<evidence type="ECO:0000313" key="11">
    <source>
        <dbReference type="Proteomes" id="UP001551210"/>
    </source>
</evidence>
<evidence type="ECO:0000313" key="10">
    <source>
        <dbReference type="EMBL" id="MEU7292059.1"/>
    </source>
</evidence>
<dbReference type="InterPro" id="IPR017441">
    <property type="entry name" value="Protein_kinase_ATP_BS"/>
</dbReference>
<dbReference type="SMART" id="SM00220">
    <property type="entry name" value="S_TKc"/>
    <property type="match status" value="1"/>
</dbReference>
<dbReference type="InterPro" id="IPR028081">
    <property type="entry name" value="Leu-bd"/>
</dbReference>
<reference evidence="10 11" key="1">
    <citation type="submission" date="2024-06" db="EMBL/GenBank/DDBJ databases">
        <title>The Natural Products Discovery Center: Release of the First 8490 Sequenced Strains for Exploring Actinobacteria Biosynthetic Diversity.</title>
        <authorList>
            <person name="Kalkreuter E."/>
            <person name="Kautsar S.A."/>
            <person name="Yang D."/>
            <person name="Bader C.D."/>
            <person name="Teijaro C.N."/>
            <person name="Fluegel L."/>
            <person name="Davis C.M."/>
            <person name="Simpson J.R."/>
            <person name="Lauterbach L."/>
            <person name="Steele A.D."/>
            <person name="Gui C."/>
            <person name="Meng S."/>
            <person name="Li G."/>
            <person name="Viehrig K."/>
            <person name="Ye F."/>
            <person name="Su P."/>
            <person name="Kiefer A.F."/>
            <person name="Nichols A."/>
            <person name="Cepeda A.J."/>
            <person name="Yan W."/>
            <person name="Fan B."/>
            <person name="Jiang Y."/>
            <person name="Adhikari A."/>
            <person name="Zheng C.-J."/>
            <person name="Schuster L."/>
            <person name="Cowan T.M."/>
            <person name="Smanski M.J."/>
            <person name="Chevrette M.G."/>
            <person name="De Carvalho L.P.S."/>
            <person name="Shen B."/>
        </authorList>
    </citation>
    <scope>NUCLEOTIDE SEQUENCE [LARGE SCALE GENOMIC DNA]</scope>
    <source>
        <strain evidence="10 11">NPDC045705</strain>
    </source>
</reference>
<evidence type="ECO:0000256" key="1">
    <source>
        <dbReference type="ARBA" id="ARBA00010062"/>
    </source>
</evidence>
<dbReference type="Proteomes" id="UP001551210">
    <property type="component" value="Unassembled WGS sequence"/>
</dbReference>
<comment type="similarity">
    <text evidence="1">Belongs to the leucine-binding protein family.</text>
</comment>
<evidence type="ECO:0000256" key="7">
    <source>
        <dbReference type="PROSITE-ProRule" id="PRU10141"/>
    </source>
</evidence>
<dbReference type="SUPFAM" id="SSF56112">
    <property type="entry name" value="Protein kinase-like (PK-like)"/>
    <property type="match status" value="1"/>
</dbReference>
<dbReference type="InterPro" id="IPR000719">
    <property type="entry name" value="Prot_kinase_dom"/>
</dbReference>
<keyword evidence="4 7" id="KW-0547">Nucleotide-binding</keyword>
<keyword evidence="3" id="KW-0732">Signal</keyword>
<organism evidence="10 11">
    <name type="scientific">Streptomyces exfoliatus</name>
    <name type="common">Streptomyces hydrogenans</name>
    <dbReference type="NCBI Taxonomy" id="1905"/>
    <lineage>
        <taxon>Bacteria</taxon>
        <taxon>Bacillati</taxon>
        <taxon>Actinomycetota</taxon>
        <taxon>Actinomycetes</taxon>
        <taxon>Kitasatosporales</taxon>
        <taxon>Streptomycetaceae</taxon>
        <taxon>Streptomyces</taxon>
    </lineage>
</organism>
<keyword evidence="6 7" id="KW-0067">ATP-binding</keyword>
<dbReference type="SUPFAM" id="SSF53822">
    <property type="entry name" value="Periplasmic binding protein-like I"/>
    <property type="match status" value="1"/>
</dbReference>
<keyword evidence="11" id="KW-1185">Reference proteome</keyword>
<dbReference type="GO" id="GO:0016301">
    <property type="term" value="F:kinase activity"/>
    <property type="evidence" value="ECO:0007669"/>
    <property type="project" value="UniProtKB-KW"/>
</dbReference>
<dbReference type="PROSITE" id="PS00108">
    <property type="entry name" value="PROTEIN_KINASE_ST"/>
    <property type="match status" value="1"/>
</dbReference>
<evidence type="ECO:0000256" key="3">
    <source>
        <dbReference type="ARBA" id="ARBA00022729"/>
    </source>
</evidence>
<dbReference type="CDD" id="cd14014">
    <property type="entry name" value="STKc_PknB_like"/>
    <property type="match status" value="1"/>
</dbReference>
<dbReference type="Pfam" id="PF00069">
    <property type="entry name" value="Pkinase"/>
    <property type="match status" value="1"/>
</dbReference>
<dbReference type="Gene3D" id="3.40.50.2300">
    <property type="match status" value="2"/>
</dbReference>
<dbReference type="Pfam" id="PF13458">
    <property type="entry name" value="Peripla_BP_6"/>
    <property type="match status" value="1"/>
</dbReference>